<comment type="subcellular location">
    <subcellularLocation>
        <location evidence="1">Cytoplasm</location>
        <location evidence="1">Cytoskeleton</location>
    </subcellularLocation>
</comment>
<protein>
    <recommendedName>
        <fullName evidence="9">TOG domain-containing protein</fullName>
    </recommendedName>
</protein>
<name>A0A835MRL6_9ROSI</name>
<feature type="region of interest" description="Disordered" evidence="8">
    <location>
        <begin position="867"/>
        <end position="890"/>
    </location>
</feature>
<reference evidence="10 11" key="1">
    <citation type="submission" date="2020-10" db="EMBL/GenBank/DDBJ databases">
        <title>Plant Genome Project.</title>
        <authorList>
            <person name="Zhang R.-G."/>
        </authorList>
    </citation>
    <scope>NUCLEOTIDE SEQUENCE [LARGE SCALE GENOMIC DNA]</scope>
    <source>
        <strain evidence="10">FAFU-HL-1</strain>
        <tissue evidence="10">Leaf</tissue>
    </source>
</reference>
<evidence type="ECO:0000256" key="6">
    <source>
        <dbReference type="PROSITE-ProRule" id="PRU00103"/>
    </source>
</evidence>
<sequence>MSEEEKLLKEAKKLAWEDRLLHKNWKVRNEANIDLASLCNSISDPKDSRLREFAPLFRKTVVDSNAPVQEKALDALIAFLRAADADAGRYAKEVCDAIVAKCLTGRPKTVEKAQAAFMLWLELEAVEVFLDAMEKAIKNKVAKAVVPAIDVMFQALSEFGAKVVPPKRILKMLPELFDHQDQNVRASSKGLTLELCRWIGKDPVKSILFEKMRDTMKKELEAELVNVTGTAKPSRKIRSEQDKEPEPEGVSEVVGSGSSEEVAAEAPQEIDEYDLIDPVDILGPLEKSGFWDGVKAAKWSERKEAVAELTKLASTRRIAPGDFSEVCRTLKKPLKSIEFEYGNLNLLITDVNIAVAVEAIQAIGNLARGLRTHFSGSSRFLLPVLLEKLKEKKPTLTEALAQTLQAMHKAGCLNLADIVEGKFCNSCQILSYSNKFSPYLFCCLSLRDCTFNVKTAVKNKVPLVRSLTLNWVTFCIETSNKAVILKVHKDYVPICMECLNDGTPDVRDSAFSVLAAVAKSVGMRPLERSLEKLDDVRRKKLSEMIAGSGDGVPAVASSGTVQTIRGSMSSVETSEGSFVKKSAASMLSGKRPAPAAAANKKAVPTKSGVSKKGDGAGRAESSRAPEPPEDVEPAEMSLEEIETRLGSLIHADTVSQLKSTVWKERLEAISSFKQQVEGLQNLDQSVEILIRLLCAIPGWNEKNVQVQQQVIEVITYLASTASKFPKKCVVLCLLGISERVADIKTRAHAMKCLTTFSEAVGPGFVFDRLYKIMKEHKNPKVLSEGIIWMVSAIDDFGVSHLKLKDLIDFCKDTGLQSSVAASRNATIKLLGALHKFVGPDIKGFLADVKPALLSALDAEYDKNPFEGASAAPKKTVKTSESTSSVSGGGLDSLPREDISGKITPTLIKSLESPDWKVRLESIEAVNKILEEANKRIQPTGTGELFGALRGRLYDSNKNLIMTALTTIGGIASAMGPAVEKSSKGVLSDILKCLGDNKKHMRECTLNTLDFWVAAVHLDKMVPYITAALIETKLGAEGRKDLFDWLSKQLSGSSEFSDAIHLLKPASSAMTDKSSDVRKAAEACISEILRVCGQEMIEKNLKDIHGPALALVLERVRPAGGFQESFESAKTISTGPSSKTSTKVGKATTNGISKHANRSISARVIPMKGSKPEPTMSFQDRAVQSQALLNVKDSNKEDRERMVVRRFKFEEPRMEQVQDLESDMMKYFREDLNRRLLSLDFKKQVDGLEMLQKALPSIGKEIIEVLDILLRWFVLQFCKSNTTCLLKVLEFLPELFDRLRDEAYTLSESEAAIFLPCLIEKLGHNIEKVREKMRELTKQIVQAYSAAKSFPYILEGLRSKNNRTRIECADLVGFLIDHHGAEISGQLKSLHIVASLTAERDGETRKAALNSLATGYKILGEDIWRYLGKLTDAQKSMIDDRFKWKVSVYWSDIAEQSGEVSQSVSGPIIARKNYGTQELHMEGHMIPCALPSANGPADWNEALEIISFGSPEQSVEGMKVVCHELAQATNDAEGSVMDELVKDADRLVSCLANKVSRTFDFSLTGASSRACKYVLNTLMQTFQNKILAHAVKESTLDSLITELLLWLLDERVPHMDDGSQLLKALNVLMLKILDNADRTSSFVVLINLLRPLDPTRWPSPASAETFSIRNQKFSDLVVKCLIKLTKVLQSTIYDVDLDRILQSIHIYLQELGMEEIRRRAGADDKPLRMVKTVLHELVKLRGAAIKGHLSMVPIDMKPQPIILAYIDLNLETLAAARMLTSTAPVGQNHWGDSAANNTSPATHSAEAQLKQELAAIFKKIGDKQTCTIGLYELYRITQLYPKVDIFAQLQNASEAFRTYIRDGLAQMEKNTAAGRTPSSVPISTPPPSALNVSSPDLQPLSPVHTNSLNDAKPLHVKPETTNFHLPPSYAEDNRAVSAFLSRGLVSENSLGDQKNEKLIGGVTSGTLDAIRERMKSMQLAAATGNPDPGSRPLMSMNENLNNGLSSQILRASDSMGMENPLHSGVLPMDEKALSGLQARMERLKSGSLEPL</sequence>
<dbReference type="GO" id="GO:0030951">
    <property type="term" value="P:establishment or maintenance of microtubule cytoskeleton polarity"/>
    <property type="evidence" value="ECO:0007669"/>
    <property type="project" value="InterPro"/>
</dbReference>
<dbReference type="InterPro" id="IPR000357">
    <property type="entry name" value="HEAT"/>
</dbReference>
<dbReference type="InterPro" id="IPR045110">
    <property type="entry name" value="XMAP215"/>
</dbReference>
<feature type="region of interest" description="Disordered" evidence="8">
    <location>
        <begin position="231"/>
        <end position="267"/>
    </location>
</feature>
<feature type="domain" description="TOG" evidence="9">
    <location>
        <begin position="1213"/>
        <end position="1453"/>
    </location>
</feature>
<feature type="region of interest" description="Disordered" evidence="8">
    <location>
        <begin position="590"/>
        <end position="633"/>
    </location>
</feature>
<evidence type="ECO:0000256" key="2">
    <source>
        <dbReference type="ARBA" id="ARBA00022490"/>
    </source>
</evidence>
<dbReference type="OrthoDB" id="205662at2759"/>
<evidence type="ECO:0000259" key="9">
    <source>
        <dbReference type="SMART" id="SM01349"/>
    </source>
</evidence>
<feature type="compositionally biased region" description="Low complexity" evidence="8">
    <location>
        <begin position="250"/>
        <end position="267"/>
    </location>
</feature>
<organism evidence="10 11">
    <name type="scientific">Salix dunnii</name>
    <dbReference type="NCBI Taxonomy" id="1413687"/>
    <lineage>
        <taxon>Eukaryota</taxon>
        <taxon>Viridiplantae</taxon>
        <taxon>Streptophyta</taxon>
        <taxon>Embryophyta</taxon>
        <taxon>Tracheophyta</taxon>
        <taxon>Spermatophyta</taxon>
        <taxon>Magnoliopsida</taxon>
        <taxon>eudicotyledons</taxon>
        <taxon>Gunneridae</taxon>
        <taxon>Pentapetalae</taxon>
        <taxon>rosids</taxon>
        <taxon>fabids</taxon>
        <taxon>Malpighiales</taxon>
        <taxon>Salicaceae</taxon>
        <taxon>Saliceae</taxon>
        <taxon>Salix</taxon>
    </lineage>
</organism>
<feature type="domain" description="TOG" evidence="9">
    <location>
        <begin position="891"/>
        <end position="1124"/>
    </location>
</feature>
<dbReference type="GO" id="GO:0051010">
    <property type="term" value="F:microtubule plus-end binding"/>
    <property type="evidence" value="ECO:0007669"/>
    <property type="project" value="InterPro"/>
</dbReference>
<dbReference type="Pfam" id="PF21041">
    <property type="entry name" value="XMAP215_CLASP_TOG"/>
    <property type="match status" value="2"/>
</dbReference>
<keyword evidence="3" id="KW-0677">Repeat</keyword>
<dbReference type="GO" id="GO:0005856">
    <property type="term" value="C:cytoskeleton"/>
    <property type="evidence" value="ECO:0007669"/>
    <property type="project" value="UniProtKB-SubCell"/>
</dbReference>
<feature type="repeat" description="HEAT" evidence="6">
    <location>
        <begin position="1061"/>
        <end position="1099"/>
    </location>
</feature>
<evidence type="ECO:0000256" key="7">
    <source>
        <dbReference type="SAM" id="Coils"/>
    </source>
</evidence>
<keyword evidence="11" id="KW-1185">Reference proteome</keyword>
<dbReference type="InterPro" id="IPR048491">
    <property type="entry name" value="XMAP215_CLASP_TOG"/>
</dbReference>
<feature type="coiled-coil region" evidence="7">
    <location>
        <begin position="1318"/>
        <end position="1345"/>
    </location>
</feature>
<dbReference type="FunFam" id="1.25.10.10:FF:000121">
    <property type="entry name" value="Protein MOR1"/>
    <property type="match status" value="1"/>
</dbReference>
<dbReference type="SUPFAM" id="SSF48371">
    <property type="entry name" value="ARM repeat"/>
    <property type="match status" value="2"/>
</dbReference>
<feature type="repeat" description="HEAT" evidence="6">
    <location>
        <begin position="491"/>
        <end position="529"/>
    </location>
</feature>
<dbReference type="InterPro" id="IPR011989">
    <property type="entry name" value="ARM-like"/>
</dbReference>
<dbReference type="Pfam" id="PF02985">
    <property type="entry name" value="HEAT"/>
    <property type="match status" value="1"/>
</dbReference>
<evidence type="ECO:0000256" key="1">
    <source>
        <dbReference type="ARBA" id="ARBA00004245"/>
    </source>
</evidence>
<dbReference type="FunFam" id="1.25.10.10:FF:000165">
    <property type="entry name" value="Protein MOR1"/>
    <property type="match status" value="1"/>
</dbReference>
<dbReference type="InterPro" id="IPR021133">
    <property type="entry name" value="HEAT_type_2"/>
</dbReference>
<evidence type="ECO:0000313" key="10">
    <source>
        <dbReference type="EMBL" id="KAF9667043.1"/>
    </source>
</evidence>
<comment type="similarity">
    <text evidence="5">Belongs to the TOG/XMAP215 family.</text>
</comment>
<feature type="compositionally biased region" description="Low complexity" evidence="8">
    <location>
        <begin position="590"/>
        <end position="604"/>
    </location>
</feature>
<keyword evidence="7" id="KW-0175">Coiled coil</keyword>
<comment type="caution">
    <text evidence="10">The sequence shown here is derived from an EMBL/GenBank/DDBJ whole genome shotgun (WGS) entry which is preliminary data.</text>
</comment>
<evidence type="ECO:0000256" key="5">
    <source>
        <dbReference type="ARBA" id="ARBA00025722"/>
    </source>
</evidence>
<feature type="domain" description="TOG" evidence="9">
    <location>
        <begin position="2"/>
        <end position="233"/>
    </location>
</feature>
<feature type="region of interest" description="Disordered" evidence="8">
    <location>
        <begin position="1127"/>
        <end position="1146"/>
    </location>
</feature>
<keyword evidence="2" id="KW-0963">Cytoplasm</keyword>
<feature type="region of interest" description="Disordered" evidence="8">
    <location>
        <begin position="1871"/>
        <end position="1891"/>
    </location>
</feature>
<dbReference type="GO" id="GO:0046785">
    <property type="term" value="P:microtubule polymerization"/>
    <property type="evidence" value="ECO:0007669"/>
    <property type="project" value="InterPro"/>
</dbReference>
<feature type="domain" description="TOG" evidence="9">
    <location>
        <begin position="274"/>
        <end position="554"/>
    </location>
</feature>
<dbReference type="EMBL" id="JADGMS010000016">
    <property type="protein sequence ID" value="KAF9667043.1"/>
    <property type="molecule type" value="Genomic_DNA"/>
</dbReference>
<dbReference type="GO" id="GO:0061863">
    <property type="term" value="F:microtubule plus end polymerase"/>
    <property type="evidence" value="ECO:0007669"/>
    <property type="project" value="InterPro"/>
</dbReference>
<evidence type="ECO:0000313" key="11">
    <source>
        <dbReference type="Proteomes" id="UP000657918"/>
    </source>
</evidence>
<dbReference type="FunFam" id="1.25.10.10:FF:000137">
    <property type="entry name" value="Protein MOR1"/>
    <property type="match status" value="1"/>
</dbReference>
<feature type="compositionally biased region" description="Basic and acidic residues" evidence="8">
    <location>
        <begin position="237"/>
        <end position="246"/>
    </location>
</feature>
<evidence type="ECO:0000256" key="3">
    <source>
        <dbReference type="ARBA" id="ARBA00022737"/>
    </source>
</evidence>
<accession>A0A835MRL6</accession>
<dbReference type="GO" id="GO:0007051">
    <property type="term" value="P:spindle organization"/>
    <property type="evidence" value="ECO:0007669"/>
    <property type="project" value="InterPro"/>
</dbReference>
<keyword evidence="4" id="KW-0206">Cytoskeleton</keyword>
<dbReference type="PROSITE" id="PS50077">
    <property type="entry name" value="HEAT_REPEAT"/>
    <property type="match status" value="2"/>
</dbReference>
<evidence type="ECO:0000256" key="8">
    <source>
        <dbReference type="SAM" id="MobiDB-lite"/>
    </source>
</evidence>
<gene>
    <name evidence="10" type="ORF">SADUNF_Sadunf16G0291900</name>
</gene>
<feature type="domain" description="TOG" evidence="9">
    <location>
        <begin position="635"/>
        <end position="869"/>
    </location>
</feature>
<dbReference type="InterPro" id="IPR034085">
    <property type="entry name" value="TOG"/>
</dbReference>
<dbReference type="Proteomes" id="UP000657918">
    <property type="component" value="Chromosome 16"/>
</dbReference>
<dbReference type="SMART" id="SM01349">
    <property type="entry name" value="TOG"/>
    <property type="match status" value="5"/>
</dbReference>
<evidence type="ECO:0000256" key="4">
    <source>
        <dbReference type="ARBA" id="ARBA00023212"/>
    </source>
</evidence>
<dbReference type="FunFam" id="1.25.10.10:FF:000155">
    <property type="entry name" value="Protein MOR1"/>
    <property type="match status" value="1"/>
</dbReference>
<feature type="compositionally biased region" description="Basic and acidic residues" evidence="8">
    <location>
        <begin position="611"/>
        <end position="623"/>
    </location>
</feature>
<dbReference type="PANTHER" id="PTHR12609">
    <property type="entry name" value="MICROTUBULE ASSOCIATED PROTEIN XMAP215"/>
    <property type="match status" value="1"/>
</dbReference>
<dbReference type="Gene3D" id="1.25.10.10">
    <property type="entry name" value="Leucine-rich Repeat Variant"/>
    <property type="match status" value="5"/>
</dbReference>
<proteinExistence type="inferred from homology"/>
<dbReference type="InterPro" id="IPR016024">
    <property type="entry name" value="ARM-type_fold"/>
</dbReference>